<feature type="transmembrane region" description="Helical" evidence="1">
    <location>
        <begin position="99"/>
        <end position="120"/>
    </location>
</feature>
<protein>
    <submittedName>
        <fullName evidence="2">Uncharacterized protein</fullName>
    </submittedName>
</protein>
<dbReference type="Proteomes" id="UP001603013">
    <property type="component" value="Unassembled WGS sequence"/>
</dbReference>
<keyword evidence="1" id="KW-0812">Transmembrane</keyword>
<dbReference type="RefSeq" id="WP_391935387.1">
    <property type="nucleotide sequence ID" value="NZ_JBIBSM010000009.1"/>
</dbReference>
<evidence type="ECO:0000313" key="3">
    <source>
        <dbReference type="Proteomes" id="UP001603013"/>
    </source>
</evidence>
<keyword evidence="1" id="KW-1133">Transmembrane helix</keyword>
<reference evidence="2 3" key="1">
    <citation type="submission" date="2024-10" db="EMBL/GenBank/DDBJ databases">
        <title>The Natural Products Discovery Center: Release of the First 8490 Sequenced Strains for Exploring Actinobacteria Biosynthetic Diversity.</title>
        <authorList>
            <person name="Kalkreuter E."/>
            <person name="Kautsar S.A."/>
            <person name="Yang D."/>
            <person name="Bader C.D."/>
            <person name="Teijaro C.N."/>
            <person name="Fluegel L."/>
            <person name="Davis C.M."/>
            <person name="Simpson J.R."/>
            <person name="Lauterbach L."/>
            <person name="Steele A.D."/>
            <person name="Gui C."/>
            <person name="Meng S."/>
            <person name="Li G."/>
            <person name="Viehrig K."/>
            <person name="Ye F."/>
            <person name="Su P."/>
            <person name="Kiefer A.F."/>
            <person name="Nichols A."/>
            <person name="Cepeda A.J."/>
            <person name="Yan W."/>
            <person name="Fan B."/>
            <person name="Jiang Y."/>
            <person name="Adhikari A."/>
            <person name="Zheng C.-J."/>
            <person name="Schuster L."/>
            <person name="Cowan T.M."/>
            <person name="Smanski M.J."/>
            <person name="Chevrette M.G."/>
            <person name="De Carvalho L.P.S."/>
            <person name="Shen B."/>
        </authorList>
    </citation>
    <scope>NUCLEOTIDE SEQUENCE [LARGE SCALE GENOMIC DNA]</scope>
    <source>
        <strain evidence="2 3">NPDC015755</strain>
    </source>
</reference>
<evidence type="ECO:0000256" key="1">
    <source>
        <dbReference type="SAM" id="Phobius"/>
    </source>
</evidence>
<proteinExistence type="predicted"/>
<gene>
    <name evidence="2" type="ORF">ACF05T_19290</name>
</gene>
<name>A0ABW6YEG6_9ACTN</name>
<organism evidence="2 3">
    <name type="scientific">Streptomyces lateritius</name>
    <dbReference type="NCBI Taxonomy" id="67313"/>
    <lineage>
        <taxon>Bacteria</taxon>
        <taxon>Bacillati</taxon>
        <taxon>Actinomycetota</taxon>
        <taxon>Actinomycetes</taxon>
        <taxon>Kitasatosporales</taxon>
        <taxon>Streptomycetaceae</taxon>
        <taxon>Streptomyces</taxon>
    </lineage>
</organism>
<accession>A0ABW6YEG6</accession>
<sequence length="127" mass="12827">MADTGTRRRLGALAGAGISAAALPGITLEGDRTDAVLAVVIAGMAIAVLTQLVHIGPSAPVPAPALLAFGAAGFVQDSLIWWLLSWLGEEIGMMRVEGFGTILLAGLITRVSILALSLVAPSPATAD</sequence>
<feature type="transmembrane region" description="Helical" evidence="1">
    <location>
        <begin position="65"/>
        <end position="87"/>
    </location>
</feature>
<evidence type="ECO:0000313" key="2">
    <source>
        <dbReference type="EMBL" id="MFF8278226.1"/>
    </source>
</evidence>
<comment type="caution">
    <text evidence="2">The sequence shown here is derived from an EMBL/GenBank/DDBJ whole genome shotgun (WGS) entry which is preliminary data.</text>
</comment>
<feature type="transmembrane region" description="Helical" evidence="1">
    <location>
        <begin position="35"/>
        <end position="53"/>
    </location>
</feature>
<dbReference type="EMBL" id="JBIBSM010000009">
    <property type="protein sequence ID" value="MFF8278226.1"/>
    <property type="molecule type" value="Genomic_DNA"/>
</dbReference>
<keyword evidence="3" id="KW-1185">Reference proteome</keyword>
<keyword evidence="1" id="KW-0472">Membrane</keyword>